<sequence>MRIPSPILRTYQGLHTWTGIIAGLFLFIGFFAGALTMFKAPIDAWSSPPEATLSHPEPAHYDRLIEQAAAQFPDMKKGFILDLNPDHSPLTWYESGSDREPGLNDSVRHATLDQNEQLQSVMQTPNRLGTLIDYLHQSAGIPGEIGHHLVGGYLVGIAAILYFIALISGLIFLLPTLTKSFFALRTNKGASRFWLDSHNLLGITSFPFHVVIALTAVVFAFHDFFYAGLFLIYGDIPLFARALPAATAFQMDTLPSIHEHIRAAEAYVSGYQVQTISFTGLDTTTPFAIFTLLNEHEVMRGPLYDYLFMNPYTFEISGSTFNPGNEGVWSRIVASFFALHFGSFGGEWVRWVYFALGLAGAALFYTGNLLWLEKRRNKHSAEQSKSYTRMASLTVGVCLGSVAGVMAAMLITKWATIALLNVNELYMWVYYGVFLAALGYAFWQGAAKAAIHFLGLITLICVLIPITSALTAFILPSPWLTLQGHAWYVELIAVLFAVIAFYGQRKVTQRAYQGEPNSIWFIADLNEGTSDAALTLEQSR</sequence>
<feature type="transmembrane region" description="Helical" evidence="1">
    <location>
        <begin position="351"/>
        <end position="372"/>
    </location>
</feature>
<feature type="transmembrane region" description="Helical" evidence="1">
    <location>
        <begin position="206"/>
        <end position="233"/>
    </location>
</feature>
<feature type="transmembrane region" description="Helical" evidence="1">
    <location>
        <begin position="425"/>
        <end position="443"/>
    </location>
</feature>
<dbReference type="EMBL" id="MWPV01000002">
    <property type="protein sequence ID" value="OUL57972.1"/>
    <property type="molecule type" value="Genomic_DNA"/>
</dbReference>
<keyword evidence="1" id="KW-0812">Transmembrane</keyword>
<dbReference type="PANTHER" id="PTHR34219:SF9">
    <property type="entry name" value="IRON-REGULATED INNER MEMBRANE PROTEIN"/>
    <property type="match status" value="1"/>
</dbReference>
<name>A0A244CQU5_PSEDV</name>
<protein>
    <submittedName>
        <fullName evidence="2">Peptidase</fullName>
    </submittedName>
</protein>
<reference evidence="2 3" key="1">
    <citation type="submission" date="2017-02" db="EMBL/GenBank/DDBJ databases">
        <title>Pseudoalteromonas ulvae TC14 Genome.</title>
        <authorList>
            <person name="Molmeret M."/>
        </authorList>
    </citation>
    <scope>NUCLEOTIDE SEQUENCE [LARGE SCALE GENOMIC DNA]</scope>
    <source>
        <strain evidence="2">TC14</strain>
    </source>
</reference>
<dbReference type="InterPro" id="IPR005625">
    <property type="entry name" value="PepSY-ass_TM"/>
</dbReference>
<keyword evidence="1" id="KW-1133">Transmembrane helix</keyword>
<keyword evidence="3" id="KW-1185">Reference proteome</keyword>
<dbReference type="Pfam" id="PF03929">
    <property type="entry name" value="PepSY_TM"/>
    <property type="match status" value="1"/>
</dbReference>
<evidence type="ECO:0000256" key="1">
    <source>
        <dbReference type="SAM" id="Phobius"/>
    </source>
</evidence>
<keyword evidence="1" id="KW-0472">Membrane</keyword>
<feature type="transmembrane region" description="Helical" evidence="1">
    <location>
        <begin position="20"/>
        <end position="38"/>
    </location>
</feature>
<organism evidence="2 3">
    <name type="scientific">Pseudoalteromonas ulvae</name>
    <dbReference type="NCBI Taxonomy" id="107327"/>
    <lineage>
        <taxon>Bacteria</taxon>
        <taxon>Pseudomonadati</taxon>
        <taxon>Pseudomonadota</taxon>
        <taxon>Gammaproteobacteria</taxon>
        <taxon>Alteromonadales</taxon>
        <taxon>Pseudoalteromonadaceae</taxon>
        <taxon>Pseudoalteromonas</taxon>
    </lineage>
</organism>
<dbReference type="PANTHER" id="PTHR34219">
    <property type="entry name" value="IRON-REGULATED INNER MEMBRANE PROTEIN-RELATED"/>
    <property type="match status" value="1"/>
</dbReference>
<accession>A0A244CQU5</accession>
<feature type="transmembrane region" description="Helical" evidence="1">
    <location>
        <begin position="393"/>
        <end position="419"/>
    </location>
</feature>
<dbReference type="OrthoDB" id="9776609at2"/>
<comment type="caution">
    <text evidence="2">The sequence shown here is derived from an EMBL/GenBank/DDBJ whole genome shotgun (WGS) entry which is preliminary data.</text>
</comment>
<evidence type="ECO:0000313" key="3">
    <source>
        <dbReference type="Proteomes" id="UP000194841"/>
    </source>
</evidence>
<gene>
    <name evidence="2" type="ORF">B1199_06300</name>
</gene>
<feature type="transmembrane region" description="Helical" evidence="1">
    <location>
        <begin position="450"/>
        <end position="474"/>
    </location>
</feature>
<feature type="transmembrane region" description="Helical" evidence="1">
    <location>
        <begin position="486"/>
        <end position="503"/>
    </location>
</feature>
<dbReference type="RefSeq" id="WP_086743277.1">
    <property type="nucleotide sequence ID" value="NZ_MWPV01000002.1"/>
</dbReference>
<evidence type="ECO:0000313" key="2">
    <source>
        <dbReference type="EMBL" id="OUL57972.1"/>
    </source>
</evidence>
<feature type="transmembrane region" description="Helical" evidence="1">
    <location>
        <begin position="153"/>
        <end position="174"/>
    </location>
</feature>
<dbReference type="AlphaFoldDB" id="A0A244CQU5"/>
<dbReference type="Proteomes" id="UP000194841">
    <property type="component" value="Unassembled WGS sequence"/>
</dbReference>
<proteinExistence type="predicted"/>